<sequence length="167" mass="18341">MNGLRKPRRPRPVSTNPMLLAMTRATLLTKPEIDATLEPVRAGFKALREGVANEGQWTHVVSVMNIADTIELQGVVRGARAHIQAAQLALAEIRMRAMASGHWKPTALYYQELDNIDAGVDLFAFQLSQLSHGEYWRALDRAIAEVRSSGGTVQIHPAGYQLSIEGA</sequence>
<gene>
    <name evidence="1" type="ORF">GT347_15935</name>
</gene>
<dbReference type="KEGG" id="xyk:GT347_15935"/>
<accession>A0A857J996</accession>
<proteinExistence type="predicted"/>
<dbReference type="AlphaFoldDB" id="A0A857J996"/>
<protein>
    <submittedName>
        <fullName evidence="1">Uncharacterized protein</fullName>
    </submittedName>
</protein>
<keyword evidence="2" id="KW-1185">Reference proteome</keyword>
<name>A0A857J996_9BURK</name>
<organism evidence="1 2">
    <name type="scientific">Xylophilus rhododendri</name>
    <dbReference type="NCBI Taxonomy" id="2697032"/>
    <lineage>
        <taxon>Bacteria</taxon>
        <taxon>Pseudomonadati</taxon>
        <taxon>Pseudomonadota</taxon>
        <taxon>Betaproteobacteria</taxon>
        <taxon>Burkholderiales</taxon>
        <taxon>Xylophilus</taxon>
    </lineage>
</organism>
<evidence type="ECO:0000313" key="2">
    <source>
        <dbReference type="Proteomes" id="UP000464787"/>
    </source>
</evidence>
<dbReference type="Proteomes" id="UP000464787">
    <property type="component" value="Chromosome"/>
</dbReference>
<evidence type="ECO:0000313" key="1">
    <source>
        <dbReference type="EMBL" id="QHI99335.1"/>
    </source>
</evidence>
<reference evidence="1 2" key="1">
    <citation type="submission" date="2020-01" db="EMBL/GenBank/DDBJ databases">
        <title>Genome sequencing of strain KACC 21265.</title>
        <authorList>
            <person name="Heo J."/>
            <person name="Kim S.-J."/>
            <person name="Kim J.-S."/>
            <person name="Hong S.-B."/>
            <person name="Kwon S.-W."/>
        </authorList>
    </citation>
    <scope>NUCLEOTIDE SEQUENCE [LARGE SCALE GENOMIC DNA]</scope>
    <source>
        <strain evidence="1 2">KACC 21265</strain>
    </source>
</reference>
<dbReference type="EMBL" id="CP047650">
    <property type="protein sequence ID" value="QHI99335.1"/>
    <property type="molecule type" value="Genomic_DNA"/>
</dbReference>